<dbReference type="PANTHER" id="PTHR43283:SF7">
    <property type="entry name" value="BETA-LACTAMASE-RELATED DOMAIN-CONTAINING PROTEIN"/>
    <property type="match status" value="1"/>
</dbReference>
<accession>A0A420EB44</accession>
<sequence>MSAPRKNKLLILGSALAVSSVMGNAASTPNTTQDILKQYMAVPGANVTLPVSAVKDGFSHEFAEAAHNEFNNFHYQMGGDHALYYNSRLSEMLGTAVAYPASNNRQLEINLDPRIGQVRFDTTNSGNIALDDYVLHPNHRVQGVMMIHKGEIVYQAFPGMNPSDKHVWMSAAKATVGLVIAQLVEEGKVDLDTSISNYVPELKGSNWDDVSVKNALNMATGLQLEETLESILDPESIIVRFFSAEFGQAAPGSDKIENWLDVVKQAQKIDGEQPGEVNRYSSATTTVLNYMAELIENKPWTDIFEQRVWGKLGADKGIEFNLTPEGTAVAHGLVSTTLEDMAKFGTLFTPSWDKVADEEIVSASIMNIIYDSANPDKVFKKGGKYQGLVGDFIDAPKTNSFQFDAVFADGALYKHGNLGQGIYIDPQRDFVGVYFSTNPYIAPYGEDKMAGFMREAAKLVTQ</sequence>
<feature type="chain" id="PRO_5019465388" evidence="1">
    <location>
        <begin position="26"/>
        <end position="462"/>
    </location>
</feature>
<dbReference type="Proteomes" id="UP000286482">
    <property type="component" value="Unassembled WGS sequence"/>
</dbReference>
<evidence type="ECO:0000256" key="1">
    <source>
        <dbReference type="SAM" id="SignalP"/>
    </source>
</evidence>
<dbReference type="AlphaFoldDB" id="A0A420EB44"/>
<organism evidence="3 4">
    <name type="scientific">Alginatibacterium sediminis</name>
    <dbReference type="NCBI Taxonomy" id="2164068"/>
    <lineage>
        <taxon>Bacteria</taxon>
        <taxon>Pseudomonadati</taxon>
        <taxon>Pseudomonadota</taxon>
        <taxon>Gammaproteobacteria</taxon>
        <taxon>Alteromonadales</taxon>
        <taxon>Alteromonadaceae</taxon>
        <taxon>Alginatibacterium</taxon>
    </lineage>
</organism>
<proteinExistence type="predicted"/>
<dbReference type="EMBL" id="RAQO01000006">
    <property type="protein sequence ID" value="RKF17901.1"/>
    <property type="molecule type" value="Genomic_DNA"/>
</dbReference>
<dbReference type="RefSeq" id="WP_120355127.1">
    <property type="nucleotide sequence ID" value="NZ_RAQO01000006.1"/>
</dbReference>
<dbReference type="Pfam" id="PF00144">
    <property type="entry name" value="Beta-lactamase"/>
    <property type="match status" value="1"/>
</dbReference>
<keyword evidence="3" id="KW-0378">Hydrolase</keyword>
<dbReference type="PANTHER" id="PTHR43283">
    <property type="entry name" value="BETA-LACTAMASE-RELATED"/>
    <property type="match status" value="1"/>
</dbReference>
<dbReference type="Gene3D" id="3.40.710.10">
    <property type="entry name" value="DD-peptidase/beta-lactamase superfamily"/>
    <property type="match status" value="1"/>
</dbReference>
<gene>
    <name evidence="3" type="ORF">DBZ36_11655</name>
</gene>
<reference evidence="3 4" key="1">
    <citation type="submission" date="2018-09" db="EMBL/GenBank/DDBJ databases">
        <authorList>
            <person name="Wang Z."/>
        </authorList>
    </citation>
    <scope>NUCLEOTIDE SEQUENCE [LARGE SCALE GENOMIC DNA]</scope>
    <source>
        <strain evidence="3 4">ALS 81</strain>
    </source>
</reference>
<dbReference type="OrthoDB" id="9814204at2"/>
<feature type="domain" description="Beta-lactamase-related" evidence="2">
    <location>
        <begin position="144"/>
        <end position="443"/>
    </location>
</feature>
<dbReference type="SUPFAM" id="SSF56601">
    <property type="entry name" value="beta-lactamase/transpeptidase-like"/>
    <property type="match status" value="1"/>
</dbReference>
<dbReference type="InterPro" id="IPR050789">
    <property type="entry name" value="Diverse_Enzym_Activities"/>
</dbReference>
<feature type="signal peptide" evidence="1">
    <location>
        <begin position="1"/>
        <end position="25"/>
    </location>
</feature>
<dbReference type="GO" id="GO:0016787">
    <property type="term" value="F:hydrolase activity"/>
    <property type="evidence" value="ECO:0007669"/>
    <property type="project" value="UniProtKB-KW"/>
</dbReference>
<evidence type="ECO:0000313" key="3">
    <source>
        <dbReference type="EMBL" id="RKF17901.1"/>
    </source>
</evidence>
<keyword evidence="4" id="KW-1185">Reference proteome</keyword>
<comment type="caution">
    <text evidence="3">The sequence shown here is derived from an EMBL/GenBank/DDBJ whole genome shotgun (WGS) entry which is preliminary data.</text>
</comment>
<dbReference type="InterPro" id="IPR012338">
    <property type="entry name" value="Beta-lactam/transpept-like"/>
</dbReference>
<name>A0A420EB44_9ALTE</name>
<protein>
    <submittedName>
        <fullName evidence="3">Class A beta-lactamase-related serine hydrolase</fullName>
    </submittedName>
</protein>
<dbReference type="InterPro" id="IPR001466">
    <property type="entry name" value="Beta-lactam-related"/>
</dbReference>
<keyword evidence="1" id="KW-0732">Signal</keyword>
<evidence type="ECO:0000259" key="2">
    <source>
        <dbReference type="Pfam" id="PF00144"/>
    </source>
</evidence>
<evidence type="ECO:0000313" key="4">
    <source>
        <dbReference type="Proteomes" id="UP000286482"/>
    </source>
</evidence>